<reference evidence="2 3" key="1">
    <citation type="submission" date="2024-11" db="EMBL/GenBank/DDBJ databases">
        <title>A near-complete genome assembly of Cinchona calisaya.</title>
        <authorList>
            <person name="Lian D.C."/>
            <person name="Zhao X.W."/>
            <person name="Wei L."/>
        </authorList>
    </citation>
    <scope>NUCLEOTIDE SEQUENCE [LARGE SCALE GENOMIC DNA]</scope>
    <source>
        <tissue evidence="2">Nenye</tissue>
    </source>
</reference>
<dbReference type="Pfam" id="PF03372">
    <property type="entry name" value="Exo_endo_phos"/>
    <property type="match status" value="1"/>
</dbReference>
<dbReference type="InterPro" id="IPR036691">
    <property type="entry name" value="Endo/exonu/phosph_ase_sf"/>
</dbReference>
<organism evidence="2 3">
    <name type="scientific">Cinchona calisaya</name>
    <dbReference type="NCBI Taxonomy" id="153742"/>
    <lineage>
        <taxon>Eukaryota</taxon>
        <taxon>Viridiplantae</taxon>
        <taxon>Streptophyta</taxon>
        <taxon>Embryophyta</taxon>
        <taxon>Tracheophyta</taxon>
        <taxon>Spermatophyta</taxon>
        <taxon>Magnoliopsida</taxon>
        <taxon>eudicotyledons</taxon>
        <taxon>Gunneridae</taxon>
        <taxon>Pentapetalae</taxon>
        <taxon>asterids</taxon>
        <taxon>lamiids</taxon>
        <taxon>Gentianales</taxon>
        <taxon>Rubiaceae</taxon>
        <taxon>Cinchonoideae</taxon>
        <taxon>Cinchoneae</taxon>
        <taxon>Cinchona</taxon>
    </lineage>
</organism>
<dbReference type="AlphaFoldDB" id="A0ABD2ZAS5"/>
<sequence>MSILCWNFQGLGNPWTVRELRRLCRSEDPDILFPMETKCNNRTIDKRFIDASVQHDGNSHRWRFTGYYGEPDTAKRKESWKNLTALASKSCRPWICMGDFNEVLEGNEKFVRGGALARARLDRACLDVHWGNLFPATKIMHKWSHASDHVPIMARLHEEVWQRHSRVRRRKDRRRFRFEATWLKNEECEGIIQRGWSTNGNNLQNIGIKGKIDSYKRGLEEWRKKSFGNAQEQIESVRKEIELLSKGEGNDQIKAETGGLKCQLEGLFDKEDITWKQRSKNHWYREGDRNTAFFHASASQRRSTNMIKSLFNTQGVYEAGGFGGDHRRTFQINIHFV</sequence>
<feature type="domain" description="Endonuclease/exonuclease/phosphatase" evidence="1">
    <location>
        <begin position="6"/>
        <end position="127"/>
    </location>
</feature>
<protein>
    <recommendedName>
        <fullName evidence="1">Endonuclease/exonuclease/phosphatase domain-containing protein</fullName>
    </recommendedName>
</protein>
<evidence type="ECO:0000259" key="1">
    <source>
        <dbReference type="Pfam" id="PF03372"/>
    </source>
</evidence>
<dbReference type="PANTHER" id="PTHR35218">
    <property type="entry name" value="RNASE H DOMAIN-CONTAINING PROTEIN"/>
    <property type="match status" value="1"/>
</dbReference>
<proteinExistence type="predicted"/>
<name>A0ABD2ZAS5_9GENT</name>
<evidence type="ECO:0000313" key="2">
    <source>
        <dbReference type="EMBL" id="KAL3514833.1"/>
    </source>
</evidence>
<dbReference type="PANTHER" id="PTHR35218:SF9">
    <property type="entry name" value="ENDONUCLEASE_EXONUCLEASE_PHOSPHATASE DOMAIN-CONTAINING PROTEIN"/>
    <property type="match status" value="1"/>
</dbReference>
<dbReference type="SUPFAM" id="SSF56219">
    <property type="entry name" value="DNase I-like"/>
    <property type="match status" value="1"/>
</dbReference>
<accession>A0ABD2ZAS5</accession>
<dbReference type="InterPro" id="IPR005135">
    <property type="entry name" value="Endo/exonuclease/phosphatase"/>
</dbReference>
<keyword evidence="3" id="KW-1185">Reference proteome</keyword>
<dbReference type="Gene3D" id="3.60.10.10">
    <property type="entry name" value="Endonuclease/exonuclease/phosphatase"/>
    <property type="match status" value="1"/>
</dbReference>
<gene>
    <name evidence="2" type="ORF">ACH5RR_027550</name>
</gene>
<evidence type="ECO:0000313" key="3">
    <source>
        <dbReference type="Proteomes" id="UP001630127"/>
    </source>
</evidence>
<dbReference type="EMBL" id="JBJUIK010000011">
    <property type="protein sequence ID" value="KAL3514833.1"/>
    <property type="molecule type" value="Genomic_DNA"/>
</dbReference>
<comment type="caution">
    <text evidence="2">The sequence shown here is derived from an EMBL/GenBank/DDBJ whole genome shotgun (WGS) entry which is preliminary data.</text>
</comment>
<dbReference type="Proteomes" id="UP001630127">
    <property type="component" value="Unassembled WGS sequence"/>
</dbReference>